<dbReference type="Pfam" id="PF24621">
    <property type="entry name" value="DHQS_C"/>
    <property type="match status" value="1"/>
</dbReference>
<evidence type="ECO:0000256" key="1">
    <source>
        <dbReference type="ARBA" id="ARBA00001393"/>
    </source>
</evidence>
<dbReference type="InterPro" id="IPR030963">
    <property type="entry name" value="DHQ_synth_fam"/>
</dbReference>
<keyword evidence="10 19" id="KW-0963">Cytoplasm</keyword>
<reference evidence="23 24" key="1">
    <citation type="submission" date="2017-06" db="EMBL/GenBank/DDBJ databases">
        <authorList>
            <person name="Kim H.J."/>
            <person name="Triplett B.A."/>
        </authorList>
    </citation>
    <scope>NUCLEOTIDE SEQUENCE [LARGE SCALE GENOMIC DNA]</scope>
    <source>
        <strain evidence="23 24">B29T1</strain>
    </source>
</reference>
<evidence type="ECO:0000256" key="12">
    <source>
        <dbReference type="ARBA" id="ARBA00022723"/>
    </source>
</evidence>
<feature type="domain" description="3-dehydroquinate synthase N-terminal" evidence="21">
    <location>
        <begin position="72"/>
        <end position="184"/>
    </location>
</feature>
<dbReference type="EMBL" id="FYEH01000020">
    <property type="protein sequence ID" value="SNB79107.1"/>
    <property type="molecule type" value="Genomic_DNA"/>
</dbReference>
<feature type="binding site" evidence="19">
    <location>
        <position position="271"/>
    </location>
    <ligand>
        <name>Zn(2+)</name>
        <dbReference type="ChEBI" id="CHEBI:29105"/>
    </ligand>
</feature>
<dbReference type="InterPro" id="IPR030960">
    <property type="entry name" value="DHQS/DOIS_N"/>
</dbReference>
<keyword evidence="18 19" id="KW-0170">Cobalt</keyword>
<dbReference type="PANTHER" id="PTHR43622">
    <property type="entry name" value="3-DEHYDROQUINATE SYNTHASE"/>
    <property type="match status" value="1"/>
</dbReference>
<comment type="cofactor">
    <cofactor evidence="19">
        <name>Co(2+)</name>
        <dbReference type="ChEBI" id="CHEBI:48828"/>
    </cofactor>
    <cofactor evidence="19">
        <name>Zn(2+)</name>
        <dbReference type="ChEBI" id="CHEBI:29105"/>
    </cofactor>
    <text evidence="19">Binds 1 divalent metal cation per subunit. Can use either Co(2+) or Zn(2+).</text>
</comment>
<dbReference type="GO" id="GO:0009423">
    <property type="term" value="P:chorismate biosynthetic process"/>
    <property type="evidence" value="ECO:0007669"/>
    <property type="project" value="UniProtKB-UniRule"/>
</dbReference>
<dbReference type="AlphaFoldDB" id="A0A212S1U4"/>
<comment type="catalytic activity">
    <reaction evidence="1 19">
        <text>7-phospho-2-dehydro-3-deoxy-D-arabino-heptonate = 3-dehydroquinate + phosphate</text>
        <dbReference type="Rhea" id="RHEA:21968"/>
        <dbReference type="ChEBI" id="CHEBI:32364"/>
        <dbReference type="ChEBI" id="CHEBI:43474"/>
        <dbReference type="ChEBI" id="CHEBI:58394"/>
        <dbReference type="EC" id="4.2.3.4"/>
    </reaction>
</comment>
<evidence type="ECO:0000256" key="3">
    <source>
        <dbReference type="ARBA" id="ARBA00001947"/>
    </source>
</evidence>
<evidence type="ECO:0000256" key="20">
    <source>
        <dbReference type="SAM" id="Phobius"/>
    </source>
</evidence>
<evidence type="ECO:0000256" key="5">
    <source>
        <dbReference type="ARBA" id="ARBA00004496"/>
    </source>
</evidence>
<evidence type="ECO:0000256" key="17">
    <source>
        <dbReference type="ARBA" id="ARBA00023239"/>
    </source>
</evidence>
<evidence type="ECO:0000256" key="13">
    <source>
        <dbReference type="ARBA" id="ARBA00022741"/>
    </source>
</evidence>
<dbReference type="GO" id="GO:0009073">
    <property type="term" value="P:aromatic amino acid family biosynthetic process"/>
    <property type="evidence" value="ECO:0007669"/>
    <property type="project" value="UniProtKB-KW"/>
</dbReference>
<evidence type="ECO:0000256" key="2">
    <source>
        <dbReference type="ARBA" id="ARBA00001911"/>
    </source>
</evidence>
<comment type="cofactor">
    <cofactor evidence="3">
        <name>Zn(2+)</name>
        <dbReference type="ChEBI" id="CHEBI:29105"/>
    </cofactor>
</comment>
<evidence type="ECO:0000256" key="19">
    <source>
        <dbReference type="HAMAP-Rule" id="MF_00110"/>
    </source>
</evidence>
<evidence type="ECO:0000256" key="18">
    <source>
        <dbReference type="ARBA" id="ARBA00023285"/>
    </source>
</evidence>
<keyword evidence="20" id="KW-0472">Membrane</keyword>
<evidence type="ECO:0000256" key="9">
    <source>
        <dbReference type="ARBA" id="ARBA00017684"/>
    </source>
</evidence>
<dbReference type="EC" id="4.2.3.4" evidence="8 19"/>
<comment type="pathway">
    <text evidence="6 19">Metabolic intermediate biosynthesis; chorismate biosynthesis; chorismate from D-erythrose 4-phosphate and phosphoenolpyruvate: step 2/7.</text>
</comment>
<feature type="transmembrane region" description="Helical" evidence="20">
    <location>
        <begin position="103"/>
        <end position="124"/>
    </location>
</feature>
<dbReference type="GO" id="GO:0005737">
    <property type="term" value="C:cytoplasm"/>
    <property type="evidence" value="ECO:0007669"/>
    <property type="project" value="UniProtKB-SubCell"/>
</dbReference>
<feature type="binding site" evidence="19">
    <location>
        <position position="253"/>
    </location>
    <ligand>
        <name>Zn(2+)</name>
        <dbReference type="ChEBI" id="CHEBI:29105"/>
    </ligand>
</feature>
<evidence type="ECO:0000313" key="23">
    <source>
        <dbReference type="EMBL" id="SNB79107.1"/>
    </source>
</evidence>
<sequence length="369" mass="39259">MTAQRRLRVPLGQRSYDLLIQPYGLDEAGALILPLMRSRRLVVVTDSHVEVTPHMARLLASLQAAGIDARPVVVPAGEASKAMGVLEGLLEEILSGGIDRKTAILAFGGGVVGDLAGFAAAILLRGLDFFQVPTSLLAQVDSGAGGKTGINSRQGKNLIGAFHQPLFVLVDPTVLEGLPPRELKAGYAELVKHAFIRDEALFAWLESHLGDFMAGDLDVRAEAIARSVKVKVEIVGRDEKETGDERALLNFGHTFAHAYEFLTGYGDRLLHGEAVALGMAKAFALSVRLGLCRGQDAGRCVAHLRAAGLPVQAADLGLTFAPEAVREAMGRDKKTEGNRLTFILSRGIGQAIVDRSVPAEALQAILGEP</sequence>
<gene>
    <name evidence="19" type="primary">aroB</name>
    <name evidence="23" type="ORF">SAMN07250955_12023</name>
</gene>
<dbReference type="CDD" id="cd08195">
    <property type="entry name" value="DHQS"/>
    <property type="match status" value="1"/>
</dbReference>
<dbReference type="Pfam" id="PF01761">
    <property type="entry name" value="DHQ_synthase"/>
    <property type="match status" value="1"/>
</dbReference>
<evidence type="ECO:0000256" key="4">
    <source>
        <dbReference type="ARBA" id="ARBA00003485"/>
    </source>
</evidence>
<dbReference type="InterPro" id="IPR050071">
    <property type="entry name" value="Dehydroquinate_synthase"/>
</dbReference>
<comment type="function">
    <text evidence="4 19">Catalyzes the conversion of 3-deoxy-D-arabino-heptulosonate 7-phosphate (DAHP) to dehydroquinate (DHQ).</text>
</comment>
<evidence type="ECO:0000259" key="21">
    <source>
        <dbReference type="Pfam" id="PF01761"/>
    </source>
</evidence>
<comment type="subcellular location">
    <subcellularLocation>
        <location evidence="5 19">Cytoplasm</location>
    </subcellularLocation>
</comment>
<keyword evidence="14 19" id="KW-0862">Zinc</keyword>
<keyword evidence="11 19" id="KW-0028">Amino-acid biosynthesis</keyword>
<keyword evidence="12 19" id="KW-0479">Metal-binding</keyword>
<dbReference type="SUPFAM" id="SSF56796">
    <property type="entry name" value="Dehydroquinate synthase-like"/>
    <property type="match status" value="1"/>
</dbReference>
<feature type="binding site" evidence="19">
    <location>
        <begin position="110"/>
        <end position="114"/>
    </location>
    <ligand>
        <name>NAD(+)</name>
        <dbReference type="ChEBI" id="CHEBI:57540"/>
    </ligand>
</feature>
<dbReference type="InterPro" id="IPR056179">
    <property type="entry name" value="DHQS_C"/>
</dbReference>
<dbReference type="Proteomes" id="UP000197065">
    <property type="component" value="Unassembled WGS sequence"/>
</dbReference>
<dbReference type="GO" id="GO:0003856">
    <property type="term" value="F:3-dehydroquinate synthase activity"/>
    <property type="evidence" value="ECO:0007669"/>
    <property type="project" value="UniProtKB-UniRule"/>
</dbReference>
<dbReference type="GO" id="GO:0000166">
    <property type="term" value="F:nucleotide binding"/>
    <property type="evidence" value="ECO:0007669"/>
    <property type="project" value="UniProtKB-KW"/>
</dbReference>
<feature type="binding site" evidence="19">
    <location>
        <position position="189"/>
    </location>
    <ligand>
        <name>Zn(2+)</name>
        <dbReference type="ChEBI" id="CHEBI:29105"/>
    </ligand>
</feature>
<comment type="similarity">
    <text evidence="7 19">Belongs to the sugar phosphate cyclases superfamily. Dehydroquinate synthase family.</text>
</comment>
<dbReference type="RefSeq" id="WP_243389944.1">
    <property type="nucleotide sequence ID" value="NZ_FYEH01000020.1"/>
</dbReference>
<dbReference type="UniPathway" id="UPA00053">
    <property type="reaction ID" value="UER00085"/>
</dbReference>
<dbReference type="HAMAP" id="MF_00110">
    <property type="entry name" value="DHQ_synthase"/>
    <property type="match status" value="1"/>
</dbReference>
<feature type="binding site" evidence="19">
    <location>
        <position position="147"/>
    </location>
    <ligand>
        <name>NAD(+)</name>
        <dbReference type="ChEBI" id="CHEBI:57540"/>
    </ligand>
</feature>
<feature type="binding site" evidence="19">
    <location>
        <begin position="134"/>
        <end position="135"/>
    </location>
    <ligand>
        <name>NAD(+)</name>
        <dbReference type="ChEBI" id="CHEBI:57540"/>
    </ligand>
</feature>
<comment type="caution">
    <text evidence="19">Lacks conserved residue(s) required for the propagation of feature annotation.</text>
</comment>
<dbReference type="PANTHER" id="PTHR43622:SF7">
    <property type="entry name" value="3-DEHYDROQUINATE SYNTHASE, CHLOROPLASTIC"/>
    <property type="match status" value="1"/>
</dbReference>
<dbReference type="InterPro" id="IPR016037">
    <property type="entry name" value="DHQ_synth_AroB"/>
</dbReference>
<keyword evidence="17 19" id="KW-0456">Lyase</keyword>
<keyword evidence="16 19" id="KW-0057">Aromatic amino acid biosynthesis</keyword>
<evidence type="ECO:0000256" key="6">
    <source>
        <dbReference type="ARBA" id="ARBA00004661"/>
    </source>
</evidence>
<dbReference type="GO" id="GO:0046872">
    <property type="term" value="F:metal ion binding"/>
    <property type="evidence" value="ECO:0007669"/>
    <property type="project" value="UniProtKB-KW"/>
</dbReference>
<dbReference type="NCBIfam" id="TIGR01357">
    <property type="entry name" value="aroB"/>
    <property type="match status" value="1"/>
</dbReference>
<keyword evidence="13 19" id="KW-0547">Nucleotide-binding</keyword>
<evidence type="ECO:0000256" key="8">
    <source>
        <dbReference type="ARBA" id="ARBA00013031"/>
    </source>
</evidence>
<dbReference type="GO" id="GO:0008652">
    <property type="term" value="P:amino acid biosynthetic process"/>
    <property type="evidence" value="ECO:0007669"/>
    <property type="project" value="UniProtKB-KW"/>
</dbReference>
<evidence type="ECO:0000256" key="11">
    <source>
        <dbReference type="ARBA" id="ARBA00022605"/>
    </source>
</evidence>
<evidence type="ECO:0000256" key="14">
    <source>
        <dbReference type="ARBA" id="ARBA00022833"/>
    </source>
</evidence>
<keyword evidence="24" id="KW-1185">Reference proteome</keyword>
<accession>A0A212S1U4</accession>
<evidence type="ECO:0000256" key="15">
    <source>
        <dbReference type="ARBA" id="ARBA00023027"/>
    </source>
</evidence>
<keyword evidence="20" id="KW-0812">Transmembrane</keyword>
<feature type="binding site" evidence="19">
    <location>
        <position position="156"/>
    </location>
    <ligand>
        <name>NAD(+)</name>
        <dbReference type="ChEBI" id="CHEBI:57540"/>
    </ligand>
</feature>
<evidence type="ECO:0000256" key="16">
    <source>
        <dbReference type="ARBA" id="ARBA00023141"/>
    </source>
</evidence>
<protein>
    <recommendedName>
        <fullName evidence="9 19">3-dehydroquinate synthase</fullName>
        <shortName evidence="19">DHQS</shortName>
        <ecNumber evidence="8 19">4.2.3.4</ecNumber>
    </recommendedName>
</protein>
<evidence type="ECO:0000256" key="7">
    <source>
        <dbReference type="ARBA" id="ARBA00005412"/>
    </source>
</evidence>
<keyword evidence="15 19" id="KW-0520">NAD</keyword>
<comment type="cofactor">
    <cofactor evidence="2 19">
        <name>NAD(+)</name>
        <dbReference type="ChEBI" id="CHEBI:57540"/>
    </cofactor>
</comment>
<proteinExistence type="inferred from homology"/>
<dbReference type="Gene3D" id="1.20.1090.10">
    <property type="entry name" value="Dehydroquinate synthase-like - alpha domain"/>
    <property type="match status" value="1"/>
</dbReference>
<dbReference type="Gene3D" id="3.40.50.1970">
    <property type="match status" value="1"/>
</dbReference>
<dbReference type="FunFam" id="3.40.50.1970:FF:000007">
    <property type="entry name" value="Pentafunctional AROM polypeptide"/>
    <property type="match status" value="1"/>
</dbReference>
<keyword evidence="20" id="KW-1133">Transmembrane helix</keyword>
<dbReference type="PIRSF" id="PIRSF001455">
    <property type="entry name" value="DHQ_synth"/>
    <property type="match status" value="1"/>
</dbReference>
<organism evidence="23 24">
    <name type="scientific">Arboricoccus pini</name>
    <dbReference type="NCBI Taxonomy" id="1963835"/>
    <lineage>
        <taxon>Bacteria</taxon>
        <taxon>Pseudomonadati</taxon>
        <taxon>Pseudomonadota</taxon>
        <taxon>Alphaproteobacteria</taxon>
        <taxon>Geminicoccales</taxon>
        <taxon>Geminicoccaceae</taxon>
        <taxon>Arboricoccus</taxon>
    </lineage>
</organism>
<evidence type="ECO:0000256" key="10">
    <source>
        <dbReference type="ARBA" id="ARBA00022490"/>
    </source>
</evidence>
<evidence type="ECO:0000313" key="24">
    <source>
        <dbReference type="Proteomes" id="UP000197065"/>
    </source>
</evidence>
<feature type="domain" description="3-dehydroquinate synthase C-terminal" evidence="22">
    <location>
        <begin position="186"/>
        <end position="335"/>
    </location>
</feature>
<evidence type="ECO:0000259" key="22">
    <source>
        <dbReference type="Pfam" id="PF24621"/>
    </source>
</evidence>
<name>A0A212S1U4_9PROT</name>